<dbReference type="RefSeq" id="WP_207324500.1">
    <property type="nucleotide sequence ID" value="NZ_CP071504.1"/>
</dbReference>
<feature type="transmembrane region" description="Helical" evidence="7">
    <location>
        <begin position="55"/>
        <end position="77"/>
    </location>
</feature>
<feature type="transmembrane region" description="Helical" evidence="7">
    <location>
        <begin position="163"/>
        <end position="181"/>
    </location>
</feature>
<dbReference type="GO" id="GO:0022857">
    <property type="term" value="F:transmembrane transporter activity"/>
    <property type="evidence" value="ECO:0007669"/>
    <property type="project" value="InterPro"/>
</dbReference>
<proteinExistence type="predicted"/>
<evidence type="ECO:0000256" key="3">
    <source>
        <dbReference type="ARBA" id="ARBA00022475"/>
    </source>
</evidence>
<keyword evidence="10" id="KW-1185">Reference proteome</keyword>
<dbReference type="PROSITE" id="PS01023">
    <property type="entry name" value="PTR2_2"/>
    <property type="match status" value="1"/>
</dbReference>
<feature type="domain" description="Major facilitator superfamily (MFS) profile" evidence="8">
    <location>
        <begin position="15"/>
        <end position="459"/>
    </location>
</feature>
<evidence type="ECO:0000313" key="9">
    <source>
        <dbReference type="EMBL" id="QSX29313.1"/>
    </source>
</evidence>
<evidence type="ECO:0000259" key="8">
    <source>
        <dbReference type="PROSITE" id="PS50850"/>
    </source>
</evidence>
<gene>
    <name evidence="9" type="ORF">JYB88_14005</name>
</gene>
<comment type="subcellular location">
    <subcellularLocation>
        <location evidence="1">Cell membrane</location>
        <topology evidence="1">Multi-pass membrane protein</topology>
    </subcellularLocation>
</comment>
<dbReference type="PROSITE" id="PS50850">
    <property type="entry name" value="MFS"/>
    <property type="match status" value="1"/>
</dbReference>
<evidence type="ECO:0000256" key="6">
    <source>
        <dbReference type="ARBA" id="ARBA00023136"/>
    </source>
</evidence>
<keyword evidence="6 7" id="KW-0472">Membrane</keyword>
<evidence type="ECO:0000256" key="1">
    <source>
        <dbReference type="ARBA" id="ARBA00004651"/>
    </source>
</evidence>
<feature type="transmembrane region" description="Helical" evidence="7">
    <location>
        <begin position="285"/>
        <end position="304"/>
    </location>
</feature>
<dbReference type="InterPro" id="IPR036259">
    <property type="entry name" value="MFS_trans_sf"/>
</dbReference>
<name>A0A975AKL0_9GAMM</name>
<keyword evidence="3" id="KW-1003">Cell membrane</keyword>
<keyword evidence="5 7" id="KW-1133">Transmembrane helix</keyword>
<dbReference type="InterPro" id="IPR011701">
    <property type="entry name" value="MFS"/>
</dbReference>
<accession>A0A975AKL0</accession>
<dbReference type="KEGG" id="scyp:JYB88_14005"/>
<keyword evidence="2" id="KW-0813">Transport</keyword>
<dbReference type="Proteomes" id="UP000663281">
    <property type="component" value="Chromosome"/>
</dbReference>
<organism evidence="9 10">
    <name type="scientific">Shewanella cyperi</name>
    <dbReference type="NCBI Taxonomy" id="2814292"/>
    <lineage>
        <taxon>Bacteria</taxon>
        <taxon>Pseudomonadati</taxon>
        <taxon>Pseudomonadota</taxon>
        <taxon>Gammaproteobacteria</taxon>
        <taxon>Alteromonadales</taxon>
        <taxon>Shewanellaceae</taxon>
        <taxon>Shewanella</taxon>
    </lineage>
</organism>
<sequence>MSTLSNTTDKAPKGFSRAFWIANTVELLERAAYYGVFVVITLYLSRILGFDDIEAAWLAGSFSAGLFFLPTFSGALADKIGFRSALLLAFGLLTIGYAGLAIFPALLESHGLVEYGREVVFKGLDTADIRWAIIPIMIVIMIGGSFIKAVITGTVACETSESTRAKGFSIFYMMVNIGSFSGKTVVKPLRESMGDLGLVNLNYFAAAMTAIAFFCIYLFYKNAERRQDSKSVAEIWQALVKVVTNARLFILILIITGFWMVQHQLYATMPKYVLRMAGEGASPSWYANVNPLVVVLTVGLVTSMMKHRSSLFSMTVGMFIMPVSALLMASGNMLDGNNIDLGFVQMHPVAVMMILGIVFQGLAESFISPRFLEFFSLQAPKGEEGLYLGFSHLHSFISSLVGFGLSGYLLSAYCPDPKKFATAAEWQAASANAHYIWYVFAAIALLSAISLVIYGKVIARLDARKEAEAEGTLAVG</sequence>
<dbReference type="InterPro" id="IPR020846">
    <property type="entry name" value="MFS_dom"/>
</dbReference>
<feature type="transmembrane region" description="Helical" evidence="7">
    <location>
        <begin position="311"/>
        <end position="329"/>
    </location>
</feature>
<feature type="transmembrane region" description="Helical" evidence="7">
    <location>
        <begin position="31"/>
        <end position="49"/>
    </location>
</feature>
<evidence type="ECO:0000256" key="5">
    <source>
        <dbReference type="ARBA" id="ARBA00022989"/>
    </source>
</evidence>
<feature type="transmembrane region" description="Helical" evidence="7">
    <location>
        <begin position="248"/>
        <end position="265"/>
    </location>
</feature>
<feature type="transmembrane region" description="Helical" evidence="7">
    <location>
        <begin position="435"/>
        <end position="455"/>
    </location>
</feature>
<dbReference type="PANTHER" id="PTHR23517">
    <property type="entry name" value="RESISTANCE PROTEIN MDTM, PUTATIVE-RELATED-RELATED"/>
    <property type="match status" value="1"/>
</dbReference>
<feature type="transmembrane region" description="Helical" evidence="7">
    <location>
        <begin position="129"/>
        <end position="151"/>
    </location>
</feature>
<dbReference type="AlphaFoldDB" id="A0A975AKL0"/>
<dbReference type="Pfam" id="PF07690">
    <property type="entry name" value="MFS_1"/>
    <property type="match status" value="1"/>
</dbReference>
<dbReference type="InterPro" id="IPR050171">
    <property type="entry name" value="MFS_Transporters"/>
</dbReference>
<feature type="transmembrane region" description="Helical" evidence="7">
    <location>
        <begin position="84"/>
        <end position="107"/>
    </location>
</feature>
<dbReference type="EMBL" id="CP071504">
    <property type="protein sequence ID" value="QSX29313.1"/>
    <property type="molecule type" value="Genomic_DNA"/>
</dbReference>
<dbReference type="GO" id="GO:0006857">
    <property type="term" value="P:oligopeptide transport"/>
    <property type="evidence" value="ECO:0007669"/>
    <property type="project" value="InterPro"/>
</dbReference>
<evidence type="ECO:0000313" key="10">
    <source>
        <dbReference type="Proteomes" id="UP000663281"/>
    </source>
</evidence>
<evidence type="ECO:0000256" key="2">
    <source>
        <dbReference type="ARBA" id="ARBA00022448"/>
    </source>
</evidence>
<evidence type="ECO:0000256" key="4">
    <source>
        <dbReference type="ARBA" id="ARBA00022692"/>
    </source>
</evidence>
<dbReference type="SUPFAM" id="SSF103473">
    <property type="entry name" value="MFS general substrate transporter"/>
    <property type="match status" value="1"/>
</dbReference>
<feature type="transmembrane region" description="Helical" evidence="7">
    <location>
        <begin position="349"/>
        <end position="367"/>
    </location>
</feature>
<dbReference type="InterPro" id="IPR018456">
    <property type="entry name" value="PTR2_symporter_CS"/>
</dbReference>
<feature type="transmembrane region" description="Helical" evidence="7">
    <location>
        <begin position="201"/>
        <end position="220"/>
    </location>
</feature>
<dbReference type="GO" id="GO:0005886">
    <property type="term" value="C:plasma membrane"/>
    <property type="evidence" value="ECO:0007669"/>
    <property type="project" value="UniProtKB-SubCell"/>
</dbReference>
<dbReference type="PANTHER" id="PTHR23517:SF2">
    <property type="entry name" value="MULTIDRUG RESISTANCE PROTEIN MDTH"/>
    <property type="match status" value="1"/>
</dbReference>
<keyword evidence="4 7" id="KW-0812">Transmembrane</keyword>
<evidence type="ECO:0000256" key="7">
    <source>
        <dbReference type="SAM" id="Phobius"/>
    </source>
</evidence>
<protein>
    <submittedName>
        <fullName evidence="9">MFS transporter</fullName>
    </submittedName>
</protein>
<reference evidence="9 10" key="1">
    <citation type="submission" date="2021-03" db="EMBL/GenBank/DDBJ databases">
        <title>Novel species identification of genus Shewanella.</title>
        <authorList>
            <person name="Liu G."/>
            <person name="Zhang Q."/>
        </authorList>
    </citation>
    <scope>NUCLEOTIDE SEQUENCE [LARGE SCALE GENOMIC DNA]</scope>
    <source>
        <strain evidence="9 10">FJAT-53726</strain>
    </source>
</reference>
<dbReference type="Gene3D" id="1.20.1250.20">
    <property type="entry name" value="MFS general substrate transporter like domains"/>
    <property type="match status" value="1"/>
</dbReference>
<feature type="transmembrane region" description="Helical" evidence="7">
    <location>
        <begin position="387"/>
        <end position="410"/>
    </location>
</feature>